<gene>
    <name evidence="1" type="ORF">chiPu_0028942</name>
</gene>
<evidence type="ECO:0000313" key="2">
    <source>
        <dbReference type="Proteomes" id="UP000287033"/>
    </source>
</evidence>
<organism evidence="1 2">
    <name type="scientific">Chiloscyllium punctatum</name>
    <name type="common">Brownbanded bambooshark</name>
    <name type="synonym">Hemiscyllium punctatum</name>
    <dbReference type="NCBI Taxonomy" id="137246"/>
    <lineage>
        <taxon>Eukaryota</taxon>
        <taxon>Metazoa</taxon>
        <taxon>Chordata</taxon>
        <taxon>Craniata</taxon>
        <taxon>Vertebrata</taxon>
        <taxon>Chondrichthyes</taxon>
        <taxon>Elasmobranchii</taxon>
        <taxon>Galeomorphii</taxon>
        <taxon>Galeoidea</taxon>
        <taxon>Orectolobiformes</taxon>
        <taxon>Hemiscylliidae</taxon>
        <taxon>Chiloscyllium</taxon>
    </lineage>
</organism>
<dbReference type="AlphaFoldDB" id="A0A401TQD1"/>
<name>A0A401TQD1_CHIPU</name>
<dbReference type="Proteomes" id="UP000287033">
    <property type="component" value="Unassembled WGS sequence"/>
</dbReference>
<comment type="caution">
    <text evidence="1">The sequence shown here is derived from an EMBL/GenBank/DDBJ whole genome shotgun (WGS) entry which is preliminary data.</text>
</comment>
<dbReference type="EMBL" id="BEZZ01144118">
    <property type="protein sequence ID" value="GCC44836.1"/>
    <property type="molecule type" value="Genomic_DNA"/>
</dbReference>
<keyword evidence="2" id="KW-1185">Reference proteome</keyword>
<feature type="non-terminal residue" evidence="1">
    <location>
        <position position="1"/>
    </location>
</feature>
<proteinExistence type="predicted"/>
<sequence length="87" mass="9561">ATLRGIHRLGDAEAEVPDVLAECDRLVPVDRSRQPGIDVGAGIGNHMGRRERHPVERALKLCRKGPRRRQAIGLEAPIGGRQLQRKG</sequence>
<protein>
    <submittedName>
        <fullName evidence="1">Uncharacterized protein</fullName>
    </submittedName>
</protein>
<reference evidence="1 2" key="1">
    <citation type="journal article" date="2018" name="Nat. Ecol. Evol.">
        <title>Shark genomes provide insights into elasmobranch evolution and the origin of vertebrates.</title>
        <authorList>
            <person name="Hara Y"/>
            <person name="Yamaguchi K"/>
            <person name="Onimaru K"/>
            <person name="Kadota M"/>
            <person name="Koyanagi M"/>
            <person name="Keeley SD"/>
            <person name="Tatsumi K"/>
            <person name="Tanaka K"/>
            <person name="Motone F"/>
            <person name="Kageyama Y"/>
            <person name="Nozu R"/>
            <person name="Adachi N"/>
            <person name="Nishimura O"/>
            <person name="Nakagawa R"/>
            <person name="Tanegashima C"/>
            <person name="Kiyatake I"/>
            <person name="Matsumoto R"/>
            <person name="Murakumo K"/>
            <person name="Nishida K"/>
            <person name="Terakita A"/>
            <person name="Kuratani S"/>
            <person name="Sato K"/>
            <person name="Hyodo S Kuraku.S."/>
        </authorList>
    </citation>
    <scope>NUCLEOTIDE SEQUENCE [LARGE SCALE GENOMIC DNA]</scope>
</reference>
<evidence type="ECO:0000313" key="1">
    <source>
        <dbReference type="EMBL" id="GCC44836.1"/>
    </source>
</evidence>
<accession>A0A401TQD1</accession>